<evidence type="ECO:0000313" key="2">
    <source>
        <dbReference type="EMBL" id="KYD08559.1"/>
    </source>
</evidence>
<dbReference type="EC" id="3.4.16.4" evidence="2"/>
<dbReference type="GO" id="GO:0009002">
    <property type="term" value="F:serine-type D-Ala-D-Ala carboxypeptidase activity"/>
    <property type="evidence" value="ECO:0007669"/>
    <property type="project" value="UniProtKB-EC"/>
</dbReference>
<dbReference type="AlphaFoldDB" id="A0A150L958"/>
<feature type="domain" description="Beta-lactamase-related" evidence="1">
    <location>
        <begin position="15"/>
        <end position="309"/>
    </location>
</feature>
<protein>
    <submittedName>
        <fullName evidence="2">D-alanyl-D-alanine carboxypeptidase</fullName>
        <ecNumber evidence="2">3.4.16.4</ecNumber>
    </submittedName>
</protein>
<keyword evidence="3" id="KW-1185">Reference proteome</keyword>
<proteinExistence type="predicted"/>
<dbReference type="PATRIC" id="fig|46224.3.peg.2237"/>
<comment type="caution">
    <text evidence="2">The sequence shown here is derived from an EMBL/GenBank/DDBJ whole genome shotgun (WGS) entry which is preliminary data.</text>
</comment>
<dbReference type="InterPro" id="IPR012338">
    <property type="entry name" value="Beta-lactam/transpept-like"/>
</dbReference>
<dbReference type="PANTHER" id="PTHR46825:SF12">
    <property type="entry name" value="PENICILLIN-BINDING PROTEIN 4"/>
    <property type="match status" value="1"/>
</dbReference>
<sequence>MEYKKMRSLISENAESWMQEERVPGCALCIIHDGEIDYLKCIGYADKKTKRPVTEDTIFQLGSISKSVTCWAIMKLVEQQILELDEPISSYLNGWSLPFSQYDKEKITIKHLLSHMGGVDVKSYLGVRDRKNFYSTMESLTGERYKYTKVRIVREPGETYLYSGGGYTILQHIIESVTKMPFERYIEQEVLQKLGIRGYYRIHPEYANLQAHPYGAFCESQPIYCFPEMAAAGLHMSLRDLIKFVAAHLKFDNEVLGQESMSLMFKKVKINILYGLGYFVRNTQSKHYIISMGRNRGYFSRFDIFHHDGNAFIILTNSINGSNLSNRLLVPWYKYHLNNTEPNRESLFLNNTNKLVAFLQERIFLLKHMI</sequence>
<keyword evidence="2" id="KW-0645">Protease</keyword>
<keyword evidence="2" id="KW-0378">Hydrolase</keyword>
<dbReference type="PANTHER" id="PTHR46825">
    <property type="entry name" value="D-ALANYL-D-ALANINE-CARBOXYPEPTIDASE/ENDOPEPTIDASE AMPH"/>
    <property type="match status" value="1"/>
</dbReference>
<dbReference type="Gene3D" id="3.40.710.10">
    <property type="entry name" value="DD-peptidase/beta-lactamase superfamily"/>
    <property type="match status" value="1"/>
</dbReference>
<keyword evidence="2" id="KW-0121">Carboxypeptidase</keyword>
<dbReference type="InterPro" id="IPR050491">
    <property type="entry name" value="AmpC-like"/>
</dbReference>
<dbReference type="EMBL" id="LQYN01000030">
    <property type="protein sequence ID" value="KYD08559.1"/>
    <property type="molecule type" value="Genomic_DNA"/>
</dbReference>
<dbReference type="SUPFAM" id="SSF56601">
    <property type="entry name" value="beta-lactamase/transpeptidase-like"/>
    <property type="match status" value="1"/>
</dbReference>
<dbReference type="Proteomes" id="UP000075666">
    <property type="component" value="Unassembled WGS sequence"/>
</dbReference>
<dbReference type="InterPro" id="IPR001466">
    <property type="entry name" value="Beta-lactam-related"/>
</dbReference>
<dbReference type="RefSeq" id="WP_066229611.1">
    <property type="nucleotide sequence ID" value="NZ_JBHJSX010000024.1"/>
</dbReference>
<dbReference type="STRING" id="46224.B4102_2728"/>
<dbReference type="OrthoDB" id="9797709at2"/>
<evidence type="ECO:0000259" key="1">
    <source>
        <dbReference type="Pfam" id="PF00144"/>
    </source>
</evidence>
<evidence type="ECO:0000313" key="3">
    <source>
        <dbReference type="Proteomes" id="UP000075666"/>
    </source>
</evidence>
<organism evidence="2 3">
    <name type="scientific">Heyndrickxia sporothermodurans</name>
    <dbReference type="NCBI Taxonomy" id="46224"/>
    <lineage>
        <taxon>Bacteria</taxon>
        <taxon>Bacillati</taxon>
        <taxon>Bacillota</taxon>
        <taxon>Bacilli</taxon>
        <taxon>Bacillales</taxon>
        <taxon>Bacillaceae</taxon>
        <taxon>Heyndrickxia</taxon>
    </lineage>
</organism>
<name>A0A150L958_9BACI</name>
<gene>
    <name evidence="2" type="ORF">B4102_2728</name>
</gene>
<accession>A0A150L958</accession>
<dbReference type="Pfam" id="PF00144">
    <property type="entry name" value="Beta-lactamase"/>
    <property type="match status" value="1"/>
</dbReference>
<reference evidence="2 3" key="1">
    <citation type="submission" date="2016-01" db="EMBL/GenBank/DDBJ databases">
        <title>Genome Sequences of Twelve Sporeforming Bacillus Species Isolated from Foods.</title>
        <authorList>
            <person name="Berendsen E.M."/>
            <person name="Wells-Bennik M.H."/>
            <person name="Krawcyk A.O."/>
            <person name="De Jong A."/>
            <person name="Holsappel S."/>
            <person name="Eijlander R.T."/>
            <person name="Kuipers O.P."/>
        </authorList>
    </citation>
    <scope>NUCLEOTIDE SEQUENCE [LARGE SCALE GENOMIC DNA]</scope>
    <source>
        <strain evidence="2 3">B4102</strain>
    </source>
</reference>